<keyword evidence="1" id="KW-0732">Signal</keyword>
<name>A0A9Q1K2R1_9CARY</name>
<proteinExistence type="predicted"/>
<feature type="chain" id="PRO_5040225423" evidence="1">
    <location>
        <begin position="21"/>
        <end position="214"/>
    </location>
</feature>
<dbReference type="Proteomes" id="UP001153076">
    <property type="component" value="Unassembled WGS sequence"/>
</dbReference>
<evidence type="ECO:0000256" key="1">
    <source>
        <dbReference type="SAM" id="SignalP"/>
    </source>
</evidence>
<dbReference type="EMBL" id="JAKOGI010000412">
    <property type="protein sequence ID" value="KAJ8435444.1"/>
    <property type="molecule type" value="Genomic_DNA"/>
</dbReference>
<feature type="signal peptide" evidence="1">
    <location>
        <begin position="1"/>
        <end position="20"/>
    </location>
</feature>
<reference evidence="2" key="1">
    <citation type="submission" date="2022-04" db="EMBL/GenBank/DDBJ databases">
        <title>Carnegiea gigantea Genome sequencing and assembly v2.</title>
        <authorList>
            <person name="Copetti D."/>
            <person name="Sanderson M.J."/>
            <person name="Burquez A."/>
            <person name="Wojciechowski M.F."/>
        </authorList>
    </citation>
    <scope>NUCLEOTIDE SEQUENCE</scope>
    <source>
        <strain evidence="2">SGP5-SGP5p</strain>
        <tissue evidence="2">Aerial part</tissue>
    </source>
</reference>
<accession>A0A9Q1K2R1</accession>
<comment type="caution">
    <text evidence="2">The sequence shown here is derived from an EMBL/GenBank/DDBJ whole genome shotgun (WGS) entry which is preliminary data.</text>
</comment>
<protein>
    <submittedName>
        <fullName evidence="2">Uncharacterized protein</fullName>
    </submittedName>
</protein>
<evidence type="ECO:0000313" key="2">
    <source>
        <dbReference type="EMBL" id="KAJ8435444.1"/>
    </source>
</evidence>
<keyword evidence="3" id="KW-1185">Reference proteome</keyword>
<sequence length="214" mass="24632">MLMSGKIRLLVALWMQGAFLSRNFRLHYFYNHIRAFPNMPNYLTSRVDLMEPGSPDYGTSVALERALQRGTLPVIRVDSRSLDKTLPMVFLLTLTRALDQVVHPRHTLRASRMVIHLRLTEGIEVEDSNKVSEAAPKSASDGAMKICAWNCRGLGSNVDAPTFPFLVHMVCLNYPDIFYLFETEFDVEKAFHRLYNLGYSNTLGVRQLWWFCKR</sequence>
<dbReference type="AlphaFoldDB" id="A0A9Q1K2R1"/>
<gene>
    <name evidence="2" type="ORF">Cgig2_012565</name>
</gene>
<evidence type="ECO:0000313" key="3">
    <source>
        <dbReference type="Proteomes" id="UP001153076"/>
    </source>
</evidence>
<organism evidence="2 3">
    <name type="scientific">Carnegiea gigantea</name>
    <dbReference type="NCBI Taxonomy" id="171969"/>
    <lineage>
        <taxon>Eukaryota</taxon>
        <taxon>Viridiplantae</taxon>
        <taxon>Streptophyta</taxon>
        <taxon>Embryophyta</taxon>
        <taxon>Tracheophyta</taxon>
        <taxon>Spermatophyta</taxon>
        <taxon>Magnoliopsida</taxon>
        <taxon>eudicotyledons</taxon>
        <taxon>Gunneridae</taxon>
        <taxon>Pentapetalae</taxon>
        <taxon>Caryophyllales</taxon>
        <taxon>Cactineae</taxon>
        <taxon>Cactaceae</taxon>
        <taxon>Cactoideae</taxon>
        <taxon>Echinocereeae</taxon>
        <taxon>Carnegiea</taxon>
    </lineage>
</organism>